<keyword evidence="3" id="KW-1185">Reference proteome</keyword>
<dbReference type="RefSeq" id="WP_067999804.1">
    <property type="nucleotide sequence ID" value="NZ_QQBC01000004.1"/>
</dbReference>
<evidence type="ECO:0008006" key="4">
    <source>
        <dbReference type="Google" id="ProtNLM"/>
    </source>
</evidence>
<sequence length="357" mass="38979">MWTRILRIGLPMLLLGLVLGTPPAQATPGQLPTQISGGAWQSGHVQGIALDEQKGVMYFSFTDLLVKTDLQGRVLGTVEGFTGHLGDLAFNPQDGRVYGSLEYADANAFYIAVIDGDRITERDMDAVSSGLVKSVYLREVVADYTAPGHRYGCSGIDGVAFGPTFGARDGAPKLTVAYGIYSDLDRDDNDYQILLQYDIADWRAYERPLNQNAPHTSGPAAPAGKYFVYTGNTTYGVQNLEYDPHTANWFLAVYPGKKPEFPNYPFFMIEASAQPQRQDLQGQPRPEQGLVLPLAPGGLEDENTGTRGWKFEAPYGLVALGDGRYYVVTKGTSGKKQTGTAHLYRWTGSTPTPFTKV</sequence>
<organism evidence="2 3">
    <name type="scientific">Nocardia pseudobrasiliensis</name>
    <dbReference type="NCBI Taxonomy" id="45979"/>
    <lineage>
        <taxon>Bacteria</taxon>
        <taxon>Bacillati</taxon>
        <taxon>Actinomycetota</taxon>
        <taxon>Actinomycetes</taxon>
        <taxon>Mycobacteriales</taxon>
        <taxon>Nocardiaceae</taxon>
        <taxon>Nocardia</taxon>
    </lineage>
</organism>
<dbReference type="STRING" id="1210086.GCA_001613105_04049"/>
<gene>
    <name evidence="2" type="ORF">DFR76_1042</name>
</gene>
<accession>A0A370I6A4</accession>
<dbReference type="AlphaFoldDB" id="A0A370I6A4"/>
<keyword evidence="1" id="KW-0732">Signal</keyword>
<feature type="chain" id="PRO_5016746792" description="Glucose/sorbosone dehydrogenase" evidence="1">
    <location>
        <begin position="27"/>
        <end position="357"/>
    </location>
</feature>
<reference evidence="2 3" key="1">
    <citation type="submission" date="2018-07" db="EMBL/GenBank/DDBJ databases">
        <title>Genomic Encyclopedia of Type Strains, Phase IV (KMG-IV): sequencing the most valuable type-strain genomes for metagenomic binning, comparative biology and taxonomic classification.</title>
        <authorList>
            <person name="Goeker M."/>
        </authorList>
    </citation>
    <scope>NUCLEOTIDE SEQUENCE [LARGE SCALE GENOMIC DNA]</scope>
    <source>
        <strain evidence="2 3">DSM 44290</strain>
    </source>
</reference>
<dbReference type="InterPro" id="IPR011044">
    <property type="entry name" value="Quino_amine_DH_bsu"/>
</dbReference>
<dbReference type="Proteomes" id="UP000254869">
    <property type="component" value="Unassembled WGS sequence"/>
</dbReference>
<dbReference type="EMBL" id="QQBC01000004">
    <property type="protein sequence ID" value="RDI66256.1"/>
    <property type="molecule type" value="Genomic_DNA"/>
</dbReference>
<comment type="caution">
    <text evidence="2">The sequence shown here is derived from an EMBL/GenBank/DDBJ whole genome shotgun (WGS) entry which is preliminary data.</text>
</comment>
<protein>
    <recommendedName>
        <fullName evidence="4">Glucose/sorbosone dehydrogenase</fullName>
    </recommendedName>
</protein>
<feature type="signal peptide" evidence="1">
    <location>
        <begin position="1"/>
        <end position="26"/>
    </location>
</feature>
<proteinExistence type="predicted"/>
<name>A0A370I6A4_9NOCA</name>
<dbReference type="SUPFAM" id="SSF50969">
    <property type="entry name" value="YVTN repeat-like/Quinoprotein amine dehydrogenase"/>
    <property type="match status" value="1"/>
</dbReference>
<evidence type="ECO:0000313" key="3">
    <source>
        <dbReference type="Proteomes" id="UP000254869"/>
    </source>
</evidence>
<evidence type="ECO:0000313" key="2">
    <source>
        <dbReference type="EMBL" id="RDI66256.1"/>
    </source>
</evidence>
<evidence type="ECO:0000256" key="1">
    <source>
        <dbReference type="SAM" id="SignalP"/>
    </source>
</evidence>